<evidence type="ECO:0000313" key="2">
    <source>
        <dbReference type="EMBL" id="MDR8758305.1"/>
    </source>
</evidence>
<dbReference type="Proteomes" id="UP001248067">
    <property type="component" value="Unassembled WGS sequence"/>
</dbReference>
<comment type="caution">
    <text evidence="2">The sequence shown here is derived from an EMBL/GenBank/DDBJ whole genome shotgun (WGS) entry which is preliminary data.</text>
</comment>
<name>A0ABU2EEI1_9BURK</name>
<proteinExistence type="predicted"/>
<dbReference type="InterPro" id="IPR034139">
    <property type="entry name" value="TOPRIM_OLD"/>
</dbReference>
<gene>
    <name evidence="2" type="ORF">FEQ00_06768</name>
</gene>
<organism evidence="2 3">
    <name type="scientific">Burkholderia pseudomultivorans</name>
    <dbReference type="NCBI Taxonomy" id="1207504"/>
    <lineage>
        <taxon>Bacteria</taxon>
        <taxon>Pseudomonadati</taxon>
        <taxon>Pseudomonadota</taxon>
        <taxon>Betaproteobacteria</taxon>
        <taxon>Burkholderiales</taxon>
        <taxon>Burkholderiaceae</taxon>
        <taxon>Burkholderia</taxon>
        <taxon>Burkholderia cepacia complex</taxon>
    </lineage>
</organism>
<dbReference type="Pfam" id="PF20469">
    <property type="entry name" value="OLD-like_TOPRIM"/>
    <property type="match status" value="1"/>
</dbReference>
<keyword evidence="3" id="KW-1185">Reference proteome</keyword>
<dbReference type="EMBL" id="VJSY01000103">
    <property type="protein sequence ID" value="MDR8758305.1"/>
    <property type="molecule type" value="Genomic_DNA"/>
</dbReference>
<feature type="domain" description="OLD protein-like TOPRIM" evidence="1">
    <location>
        <begin position="1"/>
        <end position="37"/>
    </location>
</feature>
<evidence type="ECO:0000313" key="3">
    <source>
        <dbReference type="Proteomes" id="UP001248067"/>
    </source>
</evidence>
<sequence>MDKDGVHVISVDGTSFKRYFDLAKVLQIKVAAIRDNDGEYRKTCVDNYVDYQEPTIKIFADPDNKRSTFEICMYEDNKDVCEDQFAAGRKKLTVQEYMLNNKAEAAFKLLDKKSDVLVAPAYIQEAVAWIRQ</sequence>
<evidence type="ECO:0000259" key="1">
    <source>
        <dbReference type="Pfam" id="PF20469"/>
    </source>
</evidence>
<accession>A0ABU2EEI1</accession>
<protein>
    <recommendedName>
        <fullName evidence="1">OLD protein-like TOPRIM domain-containing protein</fullName>
    </recommendedName>
</protein>
<reference evidence="2 3" key="1">
    <citation type="submission" date="2019-06" db="EMBL/GenBank/DDBJ databases">
        <title>Evolution of Burkholderia multivorans in the lungs of Cystic Fibrosis patients.</title>
        <authorList>
            <person name="Moreira L.M."/>
        </authorList>
    </citation>
    <scope>NUCLEOTIDE SEQUENCE [LARGE SCALE GENOMIC DNA]</scope>
    <source>
        <strain evidence="2 3">VC13239</strain>
    </source>
</reference>